<dbReference type="Gene3D" id="3.60.40.10">
    <property type="entry name" value="PPM-type phosphatase domain"/>
    <property type="match status" value="1"/>
</dbReference>
<dbReference type="PANTHER" id="PTHR12320:SF1">
    <property type="entry name" value="PROTEIN PHOSPHATASE PTC7 HOMOLOG"/>
    <property type="match status" value="1"/>
</dbReference>
<dbReference type="InterPro" id="IPR039123">
    <property type="entry name" value="PPTC7"/>
</dbReference>
<protein>
    <recommendedName>
        <fullName evidence="11">Protein phosphatase</fullName>
        <ecNumber evidence="11">3.1.3.16</ecNumber>
    </recommendedName>
</protein>
<evidence type="ECO:0000256" key="8">
    <source>
        <dbReference type="ARBA" id="ARBA00023211"/>
    </source>
</evidence>
<dbReference type="OrthoDB" id="60843at2759"/>
<dbReference type="STRING" id="7232.A0A484BU71"/>
<evidence type="ECO:0000256" key="2">
    <source>
        <dbReference type="ARBA" id="ARBA00001946"/>
    </source>
</evidence>
<dbReference type="GO" id="GO:0005739">
    <property type="term" value="C:mitochondrion"/>
    <property type="evidence" value="ECO:0007669"/>
    <property type="project" value="TreeGrafter"/>
</dbReference>
<dbReference type="InterPro" id="IPR036457">
    <property type="entry name" value="PPM-type-like_dom_sf"/>
</dbReference>
<keyword evidence="5 11" id="KW-0378">Hydrolase</keyword>
<dbReference type="GO" id="GO:0046872">
    <property type="term" value="F:metal ion binding"/>
    <property type="evidence" value="ECO:0007669"/>
    <property type="project" value="UniProtKB-UniRule"/>
</dbReference>
<comment type="caution">
    <text evidence="13">The sequence shown here is derived from an EMBL/GenBank/DDBJ whole genome shotgun (WGS) entry which is preliminary data.</text>
</comment>
<dbReference type="AlphaFoldDB" id="A0A484BU71"/>
<reference evidence="13 14" key="1">
    <citation type="journal article" date="2019" name="J. Hered.">
        <title>An Improved Genome Assembly for Drosophila navojoa, the Basal Species in the mojavensis Cluster.</title>
        <authorList>
            <person name="Vanderlinde T."/>
            <person name="Dupim E.G."/>
            <person name="Nazario-Yepiz N.O."/>
            <person name="Carvalho A.B."/>
        </authorList>
    </citation>
    <scope>NUCLEOTIDE SEQUENCE [LARGE SCALE GENOMIC DNA]</scope>
    <source>
        <strain evidence="13">Navoj_Jal97</strain>
        <tissue evidence="13">Whole organism</tissue>
    </source>
</reference>
<evidence type="ECO:0000256" key="4">
    <source>
        <dbReference type="ARBA" id="ARBA00022723"/>
    </source>
</evidence>
<evidence type="ECO:0000256" key="7">
    <source>
        <dbReference type="ARBA" id="ARBA00022912"/>
    </source>
</evidence>
<comment type="catalytic activity">
    <reaction evidence="9 11">
        <text>O-phospho-L-seryl-[protein] + H2O = L-seryl-[protein] + phosphate</text>
        <dbReference type="Rhea" id="RHEA:20629"/>
        <dbReference type="Rhea" id="RHEA-COMP:9863"/>
        <dbReference type="Rhea" id="RHEA-COMP:11604"/>
        <dbReference type="ChEBI" id="CHEBI:15377"/>
        <dbReference type="ChEBI" id="CHEBI:29999"/>
        <dbReference type="ChEBI" id="CHEBI:43474"/>
        <dbReference type="ChEBI" id="CHEBI:83421"/>
        <dbReference type="EC" id="3.1.3.16"/>
    </reaction>
</comment>
<gene>
    <name evidence="13" type="ORF">AWZ03_001168</name>
</gene>
<dbReference type="EMBL" id="LSRL02000004">
    <property type="protein sequence ID" value="TDG52338.1"/>
    <property type="molecule type" value="Genomic_DNA"/>
</dbReference>
<evidence type="ECO:0000256" key="9">
    <source>
        <dbReference type="ARBA" id="ARBA00047761"/>
    </source>
</evidence>
<comment type="cofactor">
    <cofactor evidence="2 11">
        <name>Mg(2+)</name>
        <dbReference type="ChEBI" id="CHEBI:18420"/>
    </cofactor>
</comment>
<evidence type="ECO:0000259" key="12">
    <source>
        <dbReference type="PROSITE" id="PS51746"/>
    </source>
</evidence>
<dbReference type="PROSITE" id="PS51746">
    <property type="entry name" value="PPM_2"/>
    <property type="match status" value="1"/>
</dbReference>
<dbReference type="InterPro" id="IPR001932">
    <property type="entry name" value="PPM-type_phosphatase-like_dom"/>
</dbReference>
<dbReference type="PANTHER" id="PTHR12320">
    <property type="entry name" value="PROTEIN PHOSPHATASE 2C"/>
    <property type="match status" value="1"/>
</dbReference>
<dbReference type="SMART" id="SM00332">
    <property type="entry name" value="PP2Cc"/>
    <property type="match status" value="1"/>
</dbReference>
<evidence type="ECO:0000256" key="6">
    <source>
        <dbReference type="ARBA" id="ARBA00022842"/>
    </source>
</evidence>
<evidence type="ECO:0000256" key="3">
    <source>
        <dbReference type="ARBA" id="ARBA00006702"/>
    </source>
</evidence>
<evidence type="ECO:0000313" key="14">
    <source>
        <dbReference type="Proteomes" id="UP000295192"/>
    </source>
</evidence>
<organism evidence="13 14">
    <name type="scientific">Drosophila navojoa</name>
    <name type="common">Fruit fly</name>
    <dbReference type="NCBI Taxonomy" id="7232"/>
    <lineage>
        <taxon>Eukaryota</taxon>
        <taxon>Metazoa</taxon>
        <taxon>Ecdysozoa</taxon>
        <taxon>Arthropoda</taxon>
        <taxon>Hexapoda</taxon>
        <taxon>Insecta</taxon>
        <taxon>Pterygota</taxon>
        <taxon>Neoptera</taxon>
        <taxon>Endopterygota</taxon>
        <taxon>Diptera</taxon>
        <taxon>Brachycera</taxon>
        <taxon>Muscomorpha</taxon>
        <taxon>Ephydroidea</taxon>
        <taxon>Drosophilidae</taxon>
        <taxon>Drosophila</taxon>
    </lineage>
</organism>
<dbReference type="FunFam" id="3.60.40.10:FF:000009">
    <property type="entry name" value="Blast:Protein phosphatase PTC7 homolog"/>
    <property type="match status" value="1"/>
</dbReference>
<keyword evidence="14" id="KW-1185">Reference proteome</keyword>
<dbReference type="EC" id="3.1.3.16" evidence="11"/>
<dbReference type="SMART" id="SM00331">
    <property type="entry name" value="PP2C_SIG"/>
    <property type="match status" value="1"/>
</dbReference>
<dbReference type="Pfam" id="PF07228">
    <property type="entry name" value="SpoIIE"/>
    <property type="match status" value="1"/>
</dbReference>
<evidence type="ECO:0000256" key="5">
    <source>
        <dbReference type="ARBA" id="ARBA00022801"/>
    </source>
</evidence>
<evidence type="ECO:0000313" key="13">
    <source>
        <dbReference type="EMBL" id="TDG52338.1"/>
    </source>
</evidence>
<keyword evidence="8 11" id="KW-0464">Manganese</keyword>
<name>A0A484BU71_DRONA</name>
<accession>A0A484BU71</accession>
<keyword evidence="7 11" id="KW-0904">Protein phosphatase</keyword>
<evidence type="ECO:0000256" key="1">
    <source>
        <dbReference type="ARBA" id="ARBA00001936"/>
    </source>
</evidence>
<comment type="similarity">
    <text evidence="3 11">Belongs to the PP2C family.</text>
</comment>
<dbReference type="OMA" id="DSWFVSS"/>
<dbReference type="Proteomes" id="UP000295192">
    <property type="component" value="Unassembled WGS sequence"/>
</dbReference>
<proteinExistence type="inferred from homology"/>
<comment type="cofactor">
    <cofactor evidence="1 11">
        <name>Mn(2+)</name>
        <dbReference type="ChEBI" id="CHEBI:29035"/>
    </cofactor>
</comment>
<feature type="domain" description="PPM-type phosphatase" evidence="12">
    <location>
        <begin position="42"/>
        <end position="306"/>
    </location>
</feature>
<sequence length="312" mass="34529">MFFTVRNLSNRTSQVVNYAYVQYRLLSSTSTTKGLPRLIKAIQGSSKDQLADDHLHMLEDHRYGEDSWFVSSTPKAETMGVADGVGGWRRLGIDSGLFAQELMTNCCEFAEQPQYDGSDPRQLLIDSFDQMKKMSDKVCGSSTACLVTLHRRDCTLHSANLGDSGFLVLRNGKVLHRSDEQLHGFNTPYQLTVAPDPGMDCILCDSPQQAVTSHINVQQGDLVLLATDGLFDNVPESMLIRHLQPLHGETRMEHLQHAVNRLVDMAKTLSLSNTFQSPFALKAKANNMNYGVGGKPDDITVILASVDVPDKD</sequence>
<comment type="catalytic activity">
    <reaction evidence="10 11">
        <text>O-phospho-L-threonyl-[protein] + H2O = L-threonyl-[protein] + phosphate</text>
        <dbReference type="Rhea" id="RHEA:47004"/>
        <dbReference type="Rhea" id="RHEA-COMP:11060"/>
        <dbReference type="Rhea" id="RHEA-COMP:11605"/>
        <dbReference type="ChEBI" id="CHEBI:15377"/>
        <dbReference type="ChEBI" id="CHEBI:30013"/>
        <dbReference type="ChEBI" id="CHEBI:43474"/>
        <dbReference type="ChEBI" id="CHEBI:61977"/>
        <dbReference type="EC" id="3.1.3.16"/>
    </reaction>
</comment>
<dbReference type="KEGG" id="dnv:108658797"/>
<evidence type="ECO:0000256" key="11">
    <source>
        <dbReference type="RuleBase" id="RU366020"/>
    </source>
</evidence>
<keyword evidence="6 11" id="KW-0460">Magnesium</keyword>
<keyword evidence="4 11" id="KW-0479">Metal-binding</keyword>
<dbReference type="SUPFAM" id="SSF81606">
    <property type="entry name" value="PP2C-like"/>
    <property type="match status" value="1"/>
</dbReference>
<evidence type="ECO:0000256" key="10">
    <source>
        <dbReference type="ARBA" id="ARBA00048336"/>
    </source>
</evidence>
<dbReference type="GO" id="GO:0004722">
    <property type="term" value="F:protein serine/threonine phosphatase activity"/>
    <property type="evidence" value="ECO:0007669"/>
    <property type="project" value="UniProtKB-EC"/>
</dbReference>
<dbReference type="CDD" id="cd00143">
    <property type="entry name" value="PP2Cc"/>
    <property type="match status" value="1"/>
</dbReference>